<evidence type="ECO:0000256" key="1">
    <source>
        <dbReference type="SAM" id="MobiDB-lite"/>
    </source>
</evidence>
<dbReference type="AlphaFoldDB" id="A0A8J5VWJ5"/>
<dbReference type="EMBL" id="JAAALK010000287">
    <property type="protein sequence ID" value="KAG8060094.1"/>
    <property type="molecule type" value="Genomic_DNA"/>
</dbReference>
<evidence type="ECO:0000313" key="2">
    <source>
        <dbReference type="EMBL" id="KAG8060094.1"/>
    </source>
</evidence>
<evidence type="ECO:0000313" key="3">
    <source>
        <dbReference type="Proteomes" id="UP000729402"/>
    </source>
</evidence>
<keyword evidence="3" id="KW-1185">Reference proteome</keyword>
<gene>
    <name evidence="2" type="ORF">GUJ93_ZPchr0002g24453</name>
</gene>
<comment type="caution">
    <text evidence="2">The sequence shown here is derived from an EMBL/GenBank/DDBJ whole genome shotgun (WGS) entry which is preliminary data.</text>
</comment>
<protein>
    <submittedName>
        <fullName evidence="2">Uncharacterized protein</fullName>
    </submittedName>
</protein>
<name>A0A8J5VWJ5_ZIZPA</name>
<feature type="region of interest" description="Disordered" evidence="1">
    <location>
        <begin position="22"/>
        <end position="46"/>
    </location>
</feature>
<proteinExistence type="predicted"/>
<organism evidence="2 3">
    <name type="scientific">Zizania palustris</name>
    <name type="common">Northern wild rice</name>
    <dbReference type="NCBI Taxonomy" id="103762"/>
    <lineage>
        <taxon>Eukaryota</taxon>
        <taxon>Viridiplantae</taxon>
        <taxon>Streptophyta</taxon>
        <taxon>Embryophyta</taxon>
        <taxon>Tracheophyta</taxon>
        <taxon>Spermatophyta</taxon>
        <taxon>Magnoliopsida</taxon>
        <taxon>Liliopsida</taxon>
        <taxon>Poales</taxon>
        <taxon>Poaceae</taxon>
        <taxon>BOP clade</taxon>
        <taxon>Oryzoideae</taxon>
        <taxon>Oryzeae</taxon>
        <taxon>Zizaniinae</taxon>
        <taxon>Zizania</taxon>
    </lineage>
</organism>
<dbReference type="Proteomes" id="UP000729402">
    <property type="component" value="Unassembled WGS sequence"/>
</dbReference>
<accession>A0A8J5VWJ5</accession>
<reference evidence="2" key="2">
    <citation type="submission" date="2021-02" db="EMBL/GenBank/DDBJ databases">
        <authorList>
            <person name="Kimball J.A."/>
            <person name="Haas M.W."/>
            <person name="Macchietto M."/>
            <person name="Kono T."/>
            <person name="Duquette J."/>
            <person name="Shao M."/>
        </authorList>
    </citation>
    <scope>NUCLEOTIDE SEQUENCE</scope>
    <source>
        <tissue evidence="2">Fresh leaf tissue</tissue>
    </source>
</reference>
<sequence>MAPSTASISTSPLSRLLLSLPKTTAQPSSCSSSHPPPSQNDGTMAAKNNSSISVILHRCDAMTVVLFVAILSRLEAAGGGQERHRGVDLGCGAAQYEREAATSD</sequence>
<reference evidence="2" key="1">
    <citation type="journal article" date="2021" name="bioRxiv">
        <title>Whole Genome Assembly and Annotation of Northern Wild Rice, Zizania palustris L., Supports a Whole Genome Duplication in the Zizania Genus.</title>
        <authorList>
            <person name="Haas M."/>
            <person name="Kono T."/>
            <person name="Macchietto M."/>
            <person name="Millas R."/>
            <person name="McGilp L."/>
            <person name="Shao M."/>
            <person name="Duquette J."/>
            <person name="Hirsch C.N."/>
            <person name="Kimball J."/>
        </authorList>
    </citation>
    <scope>NUCLEOTIDE SEQUENCE</scope>
    <source>
        <tissue evidence="2">Fresh leaf tissue</tissue>
    </source>
</reference>